<feature type="domain" description="HTH luxR-type" evidence="6">
    <location>
        <begin position="160"/>
        <end position="225"/>
    </location>
</feature>
<dbReference type="GO" id="GO:0000160">
    <property type="term" value="P:phosphorelay signal transduction system"/>
    <property type="evidence" value="ECO:0007669"/>
    <property type="project" value="InterPro"/>
</dbReference>
<evidence type="ECO:0000259" key="6">
    <source>
        <dbReference type="PROSITE" id="PS50043"/>
    </source>
</evidence>
<proteinExistence type="predicted"/>
<dbReference type="InterPro" id="IPR001789">
    <property type="entry name" value="Sig_transdc_resp-reg_receiver"/>
</dbReference>
<feature type="modified residue" description="4-aspartylphosphate" evidence="5">
    <location>
        <position position="61"/>
    </location>
</feature>
<dbReference type="PROSITE" id="PS50110">
    <property type="entry name" value="RESPONSE_REGULATORY"/>
    <property type="match status" value="1"/>
</dbReference>
<dbReference type="EMBL" id="BMVW01000014">
    <property type="protein sequence ID" value="GGZ29684.1"/>
    <property type="molecule type" value="Genomic_DNA"/>
</dbReference>
<dbReference type="CDD" id="cd17535">
    <property type="entry name" value="REC_NarL-like"/>
    <property type="match status" value="1"/>
</dbReference>
<dbReference type="Pfam" id="PF00196">
    <property type="entry name" value="GerE"/>
    <property type="match status" value="1"/>
</dbReference>
<keyword evidence="2" id="KW-0805">Transcription regulation</keyword>
<evidence type="ECO:0000256" key="4">
    <source>
        <dbReference type="ARBA" id="ARBA00023163"/>
    </source>
</evidence>
<dbReference type="SMART" id="SM00421">
    <property type="entry name" value="HTH_LUXR"/>
    <property type="match status" value="1"/>
</dbReference>
<reference evidence="8" key="1">
    <citation type="journal article" date="2014" name="Int. J. Syst. Evol. Microbiol.">
        <title>Complete genome sequence of Corynebacterium casei LMG S-19264T (=DSM 44701T), isolated from a smear-ripened cheese.</title>
        <authorList>
            <consortium name="US DOE Joint Genome Institute (JGI-PGF)"/>
            <person name="Walter F."/>
            <person name="Albersmeier A."/>
            <person name="Kalinowski J."/>
            <person name="Ruckert C."/>
        </authorList>
    </citation>
    <scope>NUCLEOTIDE SEQUENCE</scope>
    <source>
        <strain evidence="8">JCM 4815</strain>
    </source>
</reference>
<dbReference type="PROSITE" id="PS50043">
    <property type="entry name" value="HTH_LUXR_2"/>
    <property type="match status" value="1"/>
</dbReference>
<dbReference type="PROSITE" id="PS00622">
    <property type="entry name" value="HTH_LUXR_1"/>
    <property type="match status" value="1"/>
</dbReference>
<dbReference type="PANTHER" id="PTHR43214">
    <property type="entry name" value="TWO-COMPONENT RESPONSE REGULATOR"/>
    <property type="match status" value="1"/>
</dbReference>
<comment type="caution">
    <text evidence="8">The sequence shown here is derived from an EMBL/GenBank/DDBJ whole genome shotgun (WGS) entry which is preliminary data.</text>
</comment>
<evidence type="ECO:0000256" key="1">
    <source>
        <dbReference type="ARBA" id="ARBA00022553"/>
    </source>
</evidence>
<dbReference type="InterPro" id="IPR000792">
    <property type="entry name" value="Tscrpt_reg_LuxR_C"/>
</dbReference>
<evidence type="ECO:0000259" key="7">
    <source>
        <dbReference type="PROSITE" id="PS50110"/>
    </source>
</evidence>
<dbReference type="InterPro" id="IPR039420">
    <property type="entry name" value="WalR-like"/>
</dbReference>
<dbReference type="InterPro" id="IPR016032">
    <property type="entry name" value="Sig_transdc_resp-reg_C-effctor"/>
</dbReference>
<evidence type="ECO:0000313" key="8">
    <source>
        <dbReference type="EMBL" id="GGZ29684.1"/>
    </source>
</evidence>
<name>A0A918Q0Z6_9ACTN</name>
<accession>A0A918Q0Z6</accession>
<dbReference type="CDD" id="cd06170">
    <property type="entry name" value="LuxR_C_like"/>
    <property type="match status" value="1"/>
</dbReference>
<dbReference type="SUPFAM" id="SSF52172">
    <property type="entry name" value="CheY-like"/>
    <property type="match status" value="1"/>
</dbReference>
<dbReference type="GO" id="GO:0003677">
    <property type="term" value="F:DNA binding"/>
    <property type="evidence" value="ECO:0007669"/>
    <property type="project" value="UniProtKB-KW"/>
</dbReference>
<keyword evidence="9" id="KW-1185">Reference proteome</keyword>
<dbReference type="Pfam" id="PF00072">
    <property type="entry name" value="Response_reg"/>
    <property type="match status" value="1"/>
</dbReference>
<gene>
    <name evidence="8" type="ORF">GCM10010365_57570</name>
</gene>
<feature type="domain" description="Response regulatory" evidence="7">
    <location>
        <begin position="10"/>
        <end position="132"/>
    </location>
</feature>
<protein>
    <submittedName>
        <fullName evidence="8">DNA-binding response regulator</fullName>
    </submittedName>
</protein>
<keyword evidence="1 5" id="KW-0597">Phosphoprotein</keyword>
<evidence type="ECO:0000256" key="5">
    <source>
        <dbReference type="PROSITE-ProRule" id="PRU00169"/>
    </source>
</evidence>
<dbReference type="AlphaFoldDB" id="A0A918Q0Z6"/>
<evidence type="ECO:0000256" key="2">
    <source>
        <dbReference type="ARBA" id="ARBA00023015"/>
    </source>
</evidence>
<keyword evidence="3 8" id="KW-0238">DNA-binding</keyword>
<dbReference type="SMART" id="SM00448">
    <property type="entry name" value="REC"/>
    <property type="match status" value="1"/>
</dbReference>
<dbReference type="Proteomes" id="UP000622166">
    <property type="component" value="Unassembled WGS sequence"/>
</dbReference>
<dbReference type="PRINTS" id="PR00038">
    <property type="entry name" value="HTHLUXR"/>
</dbReference>
<dbReference type="RefSeq" id="WP_229859537.1">
    <property type="nucleotide sequence ID" value="NZ_BMVW01000014.1"/>
</dbReference>
<dbReference type="PANTHER" id="PTHR43214:SF24">
    <property type="entry name" value="TRANSCRIPTIONAL REGULATORY PROTEIN NARL-RELATED"/>
    <property type="match status" value="1"/>
</dbReference>
<evidence type="ECO:0000313" key="9">
    <source>
        <dbReference type="Proteomes" id="UP000622166"/>
    </source>
</evidence>
<dbReference type="GO" id="GO:0006355">
    <property type="term" value="P:regulation of DNA-templated transcription"/>
    <property type="evidence" value="ECO:0007669"/>
    <property type="project" value="InterPro"/>
</dbReference>
<organism evidence="8 9">
    <name type="scientific">Streptomyces poonensis</name>
    <dbReference type="NCBI Taxonomy" id="68255"/>
    <lineage>
        <taxon>Bacteria</taxon>
        <taxon>Bacillati</taxon>
        <taxon>Actinomycetota</taxon>
        <taxon>Actinomycetes</taxon>
        <taxon>Kitasatosporales</taxon>
        <taxon>Streptomycetaceae</taxon>
        <taxon>Streptomyces</taxon>
    </lineage>
</organism>
<sequence length="240" mass="25486">MTSERTDMTRVLLADDEPLVRAGLAMLLQVEDDLVVVGEAGDGAQALAQAARLCPDVIVMDVRMPDMDGVEATRRLAGDAFIDDHGCTAAVLVLTTFHDDETVYAALRAGASGFLLKNAAPSDLASAIRAVAQGHAWLAPAVARKLLTDFAERPNPTLPTSKEMQRLTAREREVLVLVAHGLSNRDIAAHLIVSNATVRTHLGRILVKLGLHDRAQAVAAAYQSGLVRPGDAPPNPARPS</sequence>
<evidence type="ECO:0000256" key="3">
    <source>
        <dbReference type="ARBA" id="ARBA00023125"/>
    </source>
</evidence>
<reference evidence="8" key="2">
    <citation type="submission" date="2020-09" db="EMBL/GenBank/DDBJ databases">
        <authorList>
            <person name="Sun Q."/>
            <person name="Ohkuma M."/>
        </authorList>
    </citation>
    <scope>NUCLEOTIDE SEQUENCE</scope>
    <source>
        <strain evidence="8">JCM 4815</strain>
    </source>
</reference>
<dbReference type="InterPro" id="IPR011006">
    <property type="entry name" value="CheY-like_superfamily"/>
</dbReference>
<dbReference type="InterPro" id="IPR058245">
    <property type="entry name" value="NreC/VraR/RcsB-like_REC"/>
</dbReference>
<dbReference type="Gene3D" id="3.40.50.2300">
    <property type="match status" value="1"/>
</dbReference>
<keyword evidence="4" id="KW-0804">Transcription</keyword>
<dbReference type="SUPFAM" id="SSF46894">
    <property type="entry name" value="C-terminal effector domain of the bipartite response regulators"/>
    <property type="match status" value="1"/>
</dbReference>